<keyword evidence="1" id="KW-0472">Membrane</keyword>
<feature type="transmembrane region" description="Helical" evidence="1">
    <location>
        <begin position="12"/>
        <end position="32"/>
    </location>
</feature>
<keyword evidence="1" id="KW-0812">Transmembrane</keyword>
<sequence>MIDQILSAKSIIPAIVLVIVGPLSIIFAPWIYRFLYAAARKIFRDEADFFFPEDKGPRRIRIVGILMIVMAVGVVMLDIYHPYQR</sequence>
<dbReference type="AlphaFoldDB" id="A0A1I6I9G8"/>
<dbReference type="EMBL" id="FOYR01000002">
    <property type="protein sequence ID" value="SFR63030.1"/>
    <property type="molecule type" value="Genomic_DNA"/>
</dbReference>
<protein>
    <submittedName>
        <fullName evidence="2">Uncharacterized protein</fullName>
    </submittedName>
</protein>
<proteinExistence type="predicted"/>
<keyword evidence="1" id="KW-1133">Transmembrane helix</keyword>
<evidence type="ECO:0000313" key="2">
    <source>
        <dbReference type="EMBL" id="SFR63030.1"/>
    </source>
</evidence>
<name>A0A1I6I9G8_9MICO</name>
<gene>
    <name evidence="2" type="ORF">SAMN04488591_2575</name>
</gene>
<feature type="transmembrane region" description="Helical" evidence="1">
    <location>
        <begin position="60"/>
        <end position="80"/>
    </location>
</feature>
<organism evidence="2 3">
    <name type="scientific">Microbacterium azadirachtae</name>
    <dbReference type="NCBI Taxonomy" id="582680"/>
    <lineage>
        <taxon>Bacteria</taxon>
        <taxon>Bacillati</taxon>
        <taxon>Actinomycetota</taxon>
        <taxon>Actinomycetes</taxon>
        <taxon>Micrococcales</taxon>
        <taxon>Microbacteriaceae</taxon>
        <taxon>Microbacterium</taxon>
    </lineage>
</organism>
<dbReference type="RefSeq" id="WP_091739726.1">
    <property type="nucleotide sequence ID" value="NZ_FOYR01000002.1"/>
</dbReference>
<evidence type="ECO:0000313" key="3">
    <source>
        <dbReference type="Proteomes" id="UP000198877"/>
    </source>
</evidence>
<accession>A0A1I6I9G8</accession>
<reference evidence="3" key="1">
    <citation type="submission" date="2016-10" db="EMBL/GenBank/DDBJ databases">
        <authorList>
            <person name="Varghese N."/>
            <person name="Submissions S."/>
        </authorList>
    </citation>
    <scope>NUCLEOTIDE SEQUENCE [LARGE SCALE GENOMIC DNA]</scope>
    <source>
        <strain evidence="3">CL127</strain>
    </source>
</reference>
<dbReference type="Proteomes" id="UP000198877">
    <property type="component" value="Unassembled WGS sequence"/>
</dbReference>
<evidence type="ECO:0000256" key="1">
    <source>
        <dbReference type="SAM" id="Phobius"/>
    </source>
</evidence>